<evidence type="ECO:0000259" key="4">
    <source>
        <dbReference type="Pfam" id="PF25975"/>
    </source>
</evidence>
<keyword evidence="3" id="KW-0732">Signal</keyword>
<proteinExistence type="predicted"/>
<gene>
    <name evidence="5" type="ORF">H6G05_06025</name>
</gene>
<dbReference type="EMBL" id="JACJQY010000006">
    <property type="protein sequence ID" value="MBD2316403.1"/>
    <property type="molecule type" value="Genomic_DNA"/>
</dbReference>
<evidence type="ECO:0000256" key="2">
    <source>
        <dbReference type="SAM" id="Phobius"/>
    </source>
</evidence>
<comment type="caution">
    <text evidence="5">The sequence shown here is derived from an EMBL/GenBank/DDBJ whole genome shotgun (WGS) entry which is preliminary data.</text>
</comment>
<keyword evidence="2" id="KW-1133">Transmembrane helix</keyword>
<sequence>MKKLPLVSAALAAILAVASPVFAHVGHGDEFQSKGKIQRVQINSETDQQFGIIVTPIAQTAKSAAGVMVPVTSLVEADGKQLVFVQYQNFYEPVEVKTGKTQGENIEVIDGLSVGEKLVTQGSLSLYAQSRKTQKADPVASPSTVASPNAVATAIATPQSTAEHNQAHVKGIAHSDQGVLSQESNLLVGGVVVGGSALALLGGGIFLLKNRQSSRKKLKLNSRSKDQGDV</sequence>
<dbReference type="Pfam" id="PF25975">
    <property type="entry name" value="CzcB_C"/>
    <property type="match status" value="1"/>
</dbReference>
<evidence type="ECO:0000313" key="5">
    <source>
        <dbReference type="EMBL" id="MBD2316403.1"/>
    </source>
</evidence>
<dbReference type="PANTHER" id="PTHR30097:SF4">
    <property type="entry name" value="SLR6042 PROTEIN"/>
    <property type="match status" value="1"/>
</dbReference>
<evidence type="ECO:0000313" key="6">
    <source>
        <dbReference type="Proteomes" id="UP000618445"/>
    </source>
</evidence>
<evidence type="ECO:0000256" key="3">
    <source>
        <dbReference type="SAM" id="SignalP"/>
    </source>
</evidence>
<dbReference type="InterPro" id="IPR058649">
    <property type="entry name" value="CzcB_C"/>
</dbReference>
<dbReference type="RefSeq" id="WP_190577193.1">
    <property type="nucleotide sequence ID" value="NZ_CAWPQU010000056.1"/>
</dbReference>
<organism evidence="5 6">
    <name type="scientific">Phormidium tenue FACHB-1050</name>
    <dbReference type="NCBI Taxonomy" id="2692857"/>
    <lineage>
        <taxon>Bacteria</taxon>
        <taxon>Bacillati</taxon>
        <taxon>Cyanobacteriota</taxon>
        <taxon>Cyanophyceae</taxon>
        <taxon>Oscillatoriophycideae</taxon>
        <taxon>Oscillatoriales</taxon>
        <taxon>Oscillatoriaceae</taxon>
        <taxon>Phormidium</taxon>
    </lineage>
</organism>
<accession>A0ABR8C6P0</accession>
<name>A0ABR8C6P0_9CYAN</name>
<keyword evidence="2" id="KW-0812">Transmembrane</keyword>
<feature type="chain" id="PRO_5046619239" evidence="3">
    <location>
        <begin position="24"/>
        <end position="230"/>
    </location>
</feature>
<protein>
    <submittedName>
        <fullName evidence="5">Cobalt transporter</fullName>
    </submittedName>
</protein>
<evidence type="ECO:0000256" key="1">
    <source>
        <dbReference type="ARBA" id="ARBA00022448"/>
    </source>
</evidence>
<feature type="signal peptide" evidence="3">
    <location>
        <begin position="1"/>
        <end position="23"/>
    </location>
</feature>
<reference evidence="5 6" key="1">
    <citation type="journal article" date="2020" name="ISME J.">
        <title>Comparative genomics reveals insights into cyanobacterial evolution and habitat adaptation.</title>
        <authorList>
            <person name="Chen M.Y."/>
            <person name="Teng W.K."/>
            <person name="Zhao L."/>
            <person name="Hu C.X."/>
            <person name="Zhou Y.K."/>
            <person name="Han B.P."/>
            <person name="Song L.R."/>
            <person name="Shu W.S."/>
        </authorList>
    </citation>
    <scope>NUCLEOTIDE SEQUENCE [LARGE SCALE GENOMIC DNA]</scope>
    <source>
        <strain evidence="5 6">FACHB-1050</strain>
    </source>
</reference>
<keyword evidence="6" id="KW-1185">Reference proteome</keyword>
<dbReference type="InterPro" id="IPR051909">
    <property type="entry name" value="MFP_Cation_Efflux"/>
</dbReference>
<dbReference type="PANTHER" id="PTHR30097">
    <property type="entry name" value="CATION EFFLUX SYSTEM PROTEIN CUSB"/>
    <property type="match status" value="1"/>
</dbReference>
<feature type="domain" description="CzcB-like C-terminal circularly permuted SH3-like" evidence="4">
    <location>
        <begin position="67"/>
        <end position="124"/>
    </location>
</feature>
<keyword evidence="1" id="KW-0813">Transport</keyword>
<feature type="transmembrane region" description="Helical" evidence="2">
    <location>
        <begin position="186"/>
        <end position="208"/>
    </location>
</feature>
<dbReference type="Gene3D" id="2.40.420.20">
    <property type="match status" value="1"/>
</dbReference>
<keyword evidence="2" id="KW-0472">Membrane</keyword>
<dbReference type="Proteomes" id="UP000618445">
    <property type="component" value="Unassembled WGS sequence"/>
</dbReference>